<sequence>MICQQQLWVALQRSSLAKPSECHRKPFHVASCVLFLLTIPLQLHEQTLQEICPLMRVKAIVKERKTFIKKF</sequence>
<protein>
    <submittedName>
        <fullName evidence="1">Uncharacterized protein</fullName>
    </submittedName>
</protein>
<dbReference type="EMBL" id="OOIL02001745">
    <property type="protein sequence ID" value="VFQ77906.1"/>
    <property type="molecule type" value="Genomic_DNA"/>
</dbReference>
<keyword evidence="2" id="KW-1185">Reference proteome</keyword>
<dbReference type="Proteomes" id="UP000595140">
    <property type="component" value="Unassembled WGS sequence"/>
</dbReference>
<accession>A0A484LPP3</accession>
<dbReference type="AlphaFoldDB" id="A0A484LPP3"/>
<evidence type="ECO:0000313" key="2">
    <source>
        <dbReference type="Proteomes" id="UP000595140"/>
    </source>
</evidence>
<reference evidence="1 2" key="1">
    <citation type="submission" date="2018-04" db="EMBL/GenBank/DDBJ databases">
        <authorList>
            <person name="Vogel A."/>
        </authorList>
    </citation>
    <scope>NUCLEOTIDE SEQUENCE [LARGE SCALE GENOMIC DNA]</scope>
</reference>
<evidence type="ECO:0000313" key="1">
    <source>
        <dbReference type="EMBL" id="VFQ77906.1"/>
    </source>
</evidence>
<proteinExistence type="predicted"/>
<organism evidence="1 2">
    <name type="scientific">Cuscuta campestris</name>
    <dbReference type="NCBI Taxonomy" id="132261"/>
    <lineage>
        <taxon>Eukaryota</taxon>
        <taxon>Viridiplantae</taxon>
        <taxon>Streptophyta</taxon>
        <taxon>Embryophyta</taxon>
        <taxon>Tracheophyta</taxon>
        <taxon>Spermatophyta</taxon>
        <taxon>Magnoliopsida</taxon>
        <taxon>eudicotyledons</taxon>
        <taxon>Gunneridae</taxon>
        <taxon>Pentapetalae</taxon>
        <taxon>asterids</taxon>
        <taxon>lamiids</taxon>
        <taxon>Solanales</taxon>
        <taxon>Convolvulaceae</taxon>
        <taxon>Cuscuteae</taxon>
        <taxon>Cuscuta</taxon>
        <taxon>Cuscuta subgen. Grammica</taxon>
        <taxon>Cuscuta sect. Cleistogrammica</taxon>
    </lineage>
</organism>
<gene>
    <name evidence="1" type="ORF">CCAM_LOCUS19682</name>
</gene>
<name>A0A484LPP3_9ASTE</name>